<feature type="transmembrane region" description="Helical" evidence="1">
    <location>
        <begin position="116"/>
        <end position="138"/>
    </location>
</feature>
<feature type="transmembrane region" description="Helical" evidence="1">
    <location>
        <begin position="39"/>
        <end position="61"/>
    </location>
</feature>
<keyword evidence="3" id="KW-1185">Reference proteome</keyword>
<accession>A0ABV8FWC8</accession>
<name>A0ABV8FWC8_9ACTN</name>
<feature type="transmembrane region" description="Helical" evidence="1">
    <location>
        <begin position="6"/>
        <end position="27"/>
    </location>
</feature>
<evidence type="ECO:0000313" key="3">
    <source>
        <dbReference type="Proteomes" id="UP001595847"/>
    </source>
</evidence>
<keyword evidence="1" id="KW-1133">Transmembrane helix</keyword>
<keyword evidence="1" id="KW-0472">Membrane</keyword>
<reference evidence="3" key="1">
    <citation type="journal article" date="2019" name="Int. J. Syst. Evol. Microbiol.">
        <title>The Global Catalogue of Microorganisms (GCM) 10K type strain sequencing project: providing services to taxonomists for standard genome sequencing and annotation.</title>
        <authorList>
            <consortium name="The Broad Institute Genomics Platform"/>
            <consortium name="The Broad Institute Genome Sequencing Center for Infectious Disease"/>
            <person name="Wu L."/>
            <person name="Ma J."/>
        </authorList>
    </citation>
    <scope>NUCLEOTIDE SEQUENCE [LARGE SCALE GENOMIC DNA]</scope>
    <source>
        <strain evidence="3">TBRC 1826</strain>
    </source>
</reference>
<dbReference type="RefSeq" id="WP_378536931.1">
    <property type="nucleotide sequence ID" value="NZ_JBHSBH010000015.1"/>
</dbReference>
<organism evidence="2 3">
    <name type="scientific">Nocardiopsis sediminis</name>
    <dbReference type="NCBI Taxonomy" id="1778267"/>
    <lineage>
        <taxon>Bacteria</taxon>
        <taxon>Bacillati</taxon>
        <taxon>Actinomycetota</taxon>
        <taxon>Actinomycetes</taxon>
        <taxon>Streptosporangiales</taxon>
        <taxon>Nocardiopsidaceae</taxon>
        <taxon>Nocardiopsis</taxon>
    </lineage>
</organism>
<evidence type="ECO:0000256" key="1">
    <source>
        <dbReference type="SAM" id="Phobius"/>
    </source>
</evidence>
<protein>
    <submittedName>
        <fullName evidence="2">Uncharacterized protein</fullName>
    </submittedName>
</protein>
<evidence type="ECO:0000313" key="2">
    <source>
        <dbReference type="EMBL" id="MFC3998823.1"/>
    </source>
</evidence>
<proteinExistence type="predicted"/>
<dbReference type="EMBL" id="JBHSBH010000015">
    <property type="protein sequence ID" value="MFC3998823.1"/>
    <property type="molecule type" value="Genomic_DNA"/>
</dbReference>
<keyword evidence="1" id="KW-0812">Transmembrane</keyword>
<feature type="transmembrane region" description="Helical" evidence="1">
    <location>
        <begin position="73"/>
        <end position="95"/>
    </location>
</feature>
<comment type="caution">
    <text evidence="2">The sequence shown here is derived from an EMBL/GenBank/DDBJ whole genome shotgun (WGS) entry which is preliminary data.</text>
</comment>
<gene>
    <name evidence="2" type="ORF">ACFOVU_23055</name>
</gene>
<dbReference type="Proteomes" id="UP001595847">
    <property type="component" value="Unassembled WGS sequence"/>
</dbReference>
<sequence>MNSLVNIVMFGIVGAVMMAALIGLLLVASGRNAGRTVRVLFGGVSVVLLLMVPSIAALNLLAAEPSAGFGRAFLVAFCVVAIVYAANVALIPLALRRAAAMRGLGRPAPRRLSPATLLGGLIMCAVLGAVDAGLALLVS</sequence>